<evidence type="ECO:0000313" key="3">
    <source>
        <dbReference type="Proteomes" id="UP000249375"/>
    </source>
</evidence>
<proteinExistence type="predicted"/>
<dbReference type="AlphaFoldDB" id="A0A5P8E926"/>
<accession>A0A5P8E926</accession>
<gene>
    <name evidence="2" type="ORF">C7Y71_010595</name>
</gene>
<keyword evidence="2" id="KW-0808">Transferase</keyword>
<protein>
    <submittedName>
        <fullName evidence="2">Polysaccharide pyruvyl transferase family protein</fullName>
    </submittedName>
</protein>
<dbReference type="Proteomes" id="UP000249375">
    <property type="component" value="Chromosome"/>
</dbReference>
<sequence>MRIAVFTHSLDVNFGGILQAYALQQVLQEKGHDVTLIDCPYHWHLPAWKAPLAYSWRFFRKYVLRKPVYIRNERRLNSEFDAVMQRITPFIEHNIRRRIVRRFSEIKEGEYDALVVGSDQVWRPPFVERIADYYLNFASGWKDVHRIAYAASFGTEKWEYTPEETAVCSDLIRLFDAASVREDSGIELCRNHLGAKVQQMPDPVMLLNADDYRQIVSETQPEAPSGNLLCCFLDATEEKTALASRIAREQGLTPFAAVAPVDGNKYPLEARIQPSVEWWLNAFNSARFILTDSYHASVFAILFDKPFVCIINKERGAARFSSIARLFDIPQNFLNSPKEYNANCDYELPHERIAATLSEQRKRAQSFLESAFS</sequence>
<evidence type="ECO:0000313" key="2">
    <source>
        <dbReference type="EMBL" id="QFQ13423.1"/>
    </source>
</evidence>
<feature type="domain" description="Polysaccharide pyruvyl transferase" evidence="1">
    <location>
        <begin position="13"/>
        <end position="313"/>
    </location>
</feature>
<dbReference type="InterPro" id="IPR007345">
    <property type="entry name" value="Polysacch_pyruvyl_Trfase"/>
</dbReference>
<dbReference type="EMBL" id="CP033459">
    <property type="protein sequence ID" value="QFQ13423.1"/>
    <property type="molecule type" value="Genomic_DNA"/>
</dbReference>
<dbReference type="GO" id="GO:0016740">
    <property type="term" value="F:transferase activity"/>
    <property type="evidence" value="ECO:0007669"/>
    <property type="project" value="UniProtKB-KW"/>
</dbReference>
<keyword evidence="3" id="KW-1185">Reference proteome</keyword>
<dbReference type="OrthoDB" id="9799278at2"/>
<evidence type="ECO:0000259" key="1">
    <source>
        <dbReference type="Pfam" id="PF04230"/>
    </source>
</evidence>
<dbReference type="Pfam" id="PF04230">
    <property type="entry name" value="PS_pyruv_trans"/>
    <property type="match status" value="1"/>
</dbReference>
<dbReference type="KEGG" id="alq:C7Y71_010595"/>
<reference evidence="2 3" key="1">
    <citation type="submission" date="2018-11" db="EMBL/GenBank/DDBJ databases">
        <authorList>
            <person name="Na S.W."/>
            <person name="Baik M."/>
        </authorList>
    </citation>
    <scope>NUCLEOTIDE SEQUENCE [LARGE SCALE GENOMIC DNA]</scope>
    <source>
        <strain evidence="2 3">E39</strain>
    </source>
</reference>
<organism evidence="2 3">
    <name type="scientific">Pseudoprevotella muciniphila</name>
    <dbReference type="NCBI Taxonomy" id="2133944"/>
    <lineage>
        <taxon>Bacteria</taxon>
        <taxon>Pseudomonadati</taxon>
        <taxon>Bacteroidota</taxon>
        <taxon>Bacteroidia</taxon>
        <taxon>Bacteroidales</taxon>
        <taxon>Prevotellaceae</taxon>
        <taxon>Pseudoprevotella</taxon>
    </lineage>
</organism>
<name>A0A5P8E926_9BACT</name>